<dbReference type="Pfam" id="PF01697">
    <property type="entry name" value="Glyco_transf_92"/>
    <property type="match status" value="1"/>
</dbReference>
<dbReference type="EC" id="2.4.1.-" evidence="6"/>
<evidence type="ECO:0000256" key="1">
    <source>
        <dbReference type="ARBA" id="ARBA00004370"/>
    </source>
</evidence>
<accession>A0A250X366</accession>
<dbReference type="GO" id="GO:0016757">
    <property type="term" value="F:glycosyltransferase activity"/>
    <property type="evidence" value="ECO:0007669"/>
    <property type="project" value="UniProtKB-UniRule"/>
</dbReference>
<evidence type="ECO:0000313" key="8">
    <source>
        <dbReference type="EMBL" id="GAX77379.1"/>
    </source>
</evidence>
<dbReference type="OrthoDB" id="537403at2759"/>
<evidence type="ECO:0000256" key="6">
    <source>
        <dbReference type="RuleBase" id="RU366017"/>
    </source>
</evidence>
<keyword evidence="4 6" id="KW-0808">Transferase</keyword>
<evidence type="ECO:0000256" key="5">
    <source>
        <dbReference type="ARBA" id="ARBA00023136"/>
    </source>
</evidence>
<feature type="signal peptide" evidence="7">
    <location>
        <begin position="1"/>
        <end position="23"/>
    </location>
</feature>
<evidence type="ECO:0000256" key="3">
    <source>
        <dbReference type="ARBA" id="ARBA00022676"/>
    </source>
</evidence>
<evidence type="ECO:0000256" key="2">
    <source>
        <dbReference type="ARBA" id="ARBA00007647"/>
    </source>
</evidence>
<gene>
    <name evidence="8" type="ORF">CEUSTIGMA_g4825.t1</name>
</gene>
<comment type="caution">
    <text evidence="8">The sequence shown here is derived from an EMBL/GenBank/DDBJ whole genome shotgun (WGS) entry which is preliminary data.</text>
</comment>
<proteinExistence type="inferred from homology"/>
<keyword evidence="5" id="KW-0472">Membrane</keyword>
<dbReference type="InterPro" id="IPR008166">
    <property type="entry name" value="Glyco_transf_92"/>
</dbReference>
<keyword evidence="9" id="KW-1185">Reference proteome</keyword>
<protein>
    <recommendedName>
        <fullName evidence="6">Glycosyltransferase family 92 protein</fullName>
        <ecNumber evidence="6">2.4.1.-</ecNumber>
    </recommendedName>
</protein>
<dbReference type="GO" id="GO:0016020">
    <property type="term" value="C:membrane"/>
    <property type="evidence" value="ECO:0007669"/>
    <property type="project" value="UniProtKB-SubCell"/>
</dbReference>
<sequence length="482" mass="53336">MSKHLATLLISVSCLFYIAFNCAAITAAVQTTNSIFRTADLGVSHCALQGDIGGQVTDVHLWLRAHVFKSPESSRRGLWIKGFAFLYSALETFQGPQLNNALKAREQFTNEIQIRAFNSNLSLVLNKGVAKAKNDVTPLTAEADIEDILIKSPPSALGIFEMEVAVIGFETVCQFLVPLDIGSNKEAGPPIRGVGTSGTSTSLGRKGQTTVLLSPFFESDVSIFATLLGWHMTWHREFGVDLYVLYVINKLNILLESPLIQTMLNEGKLKIVLWQDLPTASSGRAYAHQVLIYNHGILALHEDESLVLVVDLDEYLLTPFPTTVREVMASCEAGAIDSRGEKTGTLIVGRYDALDTSSTAAAGGIELQSWMLPKPVMEMPSIEFHPLRQYTSYIVKDLKDKKKQGSYIDNKPIHQPKFSLAVTVHGGYAAPDAKVLKVEDGKCAKWLHIVNLRKPRRSQDSSMQNIDPHWMWPFHKSRKETV</sequence>
<dbReference type="EMBL" id="BEGY01000024">
    <property type="protein sequence ID" value="GAX77379.1"/>
    <property type="molecule type" value="Genomic_DNA"/>
</dbReference>
<comment type="subcellular location">
    <subcellularLocation>
        <location evidence="1">Membrane</location>
    </subcellularLocation>
</comment>
<reference evidence="8 9" key="1">
    <citation type="submission" date="2017-08" db="EMBL/GenBank/DDBJ databases">
        <title>Acidophilic green algal genome provides insights into adaptation to an acidic environment.</title>
        <authorList>
            <person name="Hirooka S."/>
            <person name="Hirose Y."/>
            <person name="Kanesaki Y."/>
            <person name="Higuchi S."/>
            <person name="Fujiwara T."/>
            <person name="Onuma R."/>
            <person name="Era A."/>
            <person name="Ohbayashi R."/>
            <person name="Uzuka A."/>
            <person name="Nozaki H."/>
            <person name="Yoshikawa H."/>
            <person name="Miyagishima S.Y."/>
        </authorList>
    </citation>
    <scope>NUCLEOTIDE SEQUENCE [LARGE SCALE GENOMIC DNA]</scope>
    <source>
        <strain evidence="8 9">NIES-2499</strain>
    </source>
</reference>
<dbReference type="Proteomes" id="UP000232323">
    <property type="component" value="Unassembled WGS sequence"/>
</dbReference>
<evidence type="ECO:0000256" key="4">
    <source>
        <dbReference type="ARBA" id="ARBA00022679"/>
    </source>
</evidence>
<feature type="chain" id="PRO_5013010156" description="Glycosyltransferase family 92 protein" evidence="7">
    <location>
        <begin position="24"/>
        <end position="482"/>
    </location>
</feature>
<comment type="similarity">
    <text evidence="2 6">Belongs to the glycosyltransferase 92 family.</text>
</comment>
<evidence type="ECO:0000313" key="9">
    <source>
        <dbReference type="Proteomes" id="UP000232323"/>
    </source>
</evidence>
<organism evidence="8 9">
    <name type="scientific">Chlamydomonas eustigma</name>
    <dbReference type="NCBI Taxonomy" id="1157962"/>
    <lineage>
        <taxon>Eukaryota</taxon>
        <taxon>Viridiplantae</taxon>
        <taxon>Chlorophyta</taxon>
        <taxon>core chlorophytes</taxon>
        <taxon>Chlorophyceae</taxon>
        <taxon>CS clade</taxon>
        <taxon>Chlamydomonadales</taxon>
        <taxon>Chlamydomonadaceae</taxon>
        <taxon>Chlamydomonas</taxon>
    </lineage>
</organism>
<keyword evidence="3 6" id="KW-0328">Glycosyltransferase</keyword>
<name>A0A250X366_9CHLO</name>
<dbReference type="AlphaFoldDB" id="A0A250X366"/>
<evidence type="ECO:0000256" key="7">
    <source>
        <dbReference type="SAM" id="SignalP"/>
    </source>
</evidence>
<keyword evidence="7" id="KW-0732">Signal</keyword>